<dbReference type="Proteomes" id="UP000319804">
    <property type="component" value="Unassembled WGS sequence"/>
</dbReference>
<dbReference type="EMBL" id="VFPS01000001">
    <property type="protein sequence ID" value="TQN00099.1"/>
    <property type="molecule type" value="Genomic_DNA"/>
</dbReference>
<comment type="caution">
    <text evidence="1">The sequence shown here is derived from an EMBL/GenBank/DDBJ whole genome shotgun (WGS) entry which is preliminary data.</text>
</comment>
<reference evidence="1 2" key="1">
    <citation type="submission" date="2019-06" db="EMBL/GenBank/DDBJ databases">
        <title>Sequencing the genomes of 1000 actinobacteria strains.</title>
        <authorList>
            <person name="Klenk H.-P."/>
        </authorList>
    </citation>
    <scope>NUCLEOTIDE SEQUENCE [LARGE SCALE GENOMIC DNA]</scope>
    <source>
        <strain evidence="1 2">DSM 20427</strain>
    </source>
</reference>
<proteinExistence type="predicted"/>
<evidence type="ECO:0008006" key="3">
    <source>
        <dbReference type="Google" id="ProtNLM"/>
    </source>
</evidence>
<evidence type="ECO:0000313" key="1">
    <source>
        <dbReference type="EMBL" id="TQN00099.1"/>
    </source>
</evidence>
<keyword evidence="2" id="KW-1185">Reference proteome</keyword>
<gene>
    <name evidence="1" type="ORF">FHX68_0168</name>
</gene>
<dbReference type="OrthoDB" id="3173471at2"/>
<organism evidence="1 2">
    <name type="scientific">Microbacterium lacticum</name>
    <dbReference type="NCBI Taxonomy" id="33885"/>
    <lineage>
        <taxon>Bacteria</taxon>
        <taxon>Bacillati</taxon>
        <taxon>Actinomycetota</taxon>
        <taxon>Actinomycetes</taxon>
        <taxon>Micrococcales</taxon>
        <taxon>Microbacteriaceae</taxon>
        <taxon>Microbacterium</taxon>
    </lineage>
</organism>
<protein>
    <recommendedName>
        <fullName evidence="3">DUF559 domain-containing protein</fullName>
    </recommendedName>
</protein>
<name>A0A4Y3UI72_9MICO</name>
<dbReference type="AlphaFoldDB" id="A0A4Y3UI72"/>
<sequence length="318" mass="34828">MTRSTPLPPPFDERFGGRAFTADQARAAGVGRGRLRGRDLGHPHHGIYVTEASDDLLDRCAALSVALGPQHWFSHLTAARLWSIPVPQRYAPIEPLHVLTVGGRVPVRHHHVIGRSTSDDPDRRVHAGLRVIGPLATWCHLATRGATEPRMLLGRDALVTAGDYLTTKRRLSTGSTLPPLATAADLARAVDARSGRGTRALRQALVLIRPGAQSPRETLLRLRIVDAGLPEPAVQLPVMTAVGVLHSDLGYERQRLLIEYQGDEHRTSRSRWRSDLTRVQLFQDAGYDVMLVGADDLVPDPSALLARIARALARENAR</sequence>
<dbReference type="RefSeq" id="WP_141378635.1">
    <property type="nucleotide sequence ID" value="NZ_BJNA01000001.1"/>
</dbReference>
<evidence type="ECO:0000313" key="2">
    <source>
        <dbReference type="Proteomes" id="UP000319804"/>
    </source>
</evidence>
<accession>A0A4Y3UI72</accession>